<dbReference type="GO" id="GO:0046503">
    <property type="term" value="P:glycerolipid catabolic process"/>
    <property type="evidence" value="ECO:0007669"/>
    <property type="project" value="TreeGrafter"/>
</dbReference>
<dbReference type="EMBL" id="HE804045">
    <property type="protein sequence ID" value="CCH31195.1"/>
    <property type="molecule type" value="Genomic_DNA"/>
</dbReference>
<dbReference type="GO" id="GO:0004806">
    <property type="term" value="F:triacylglycerol lipase activity"/>
    <property type="evidence" value="ECO:0007669"/>
    <property type="project" value="TreeGrafter"/>
</dbReference>
<gene>
    <name evidence="2" type="ordered locus">BN6_39060</name>
</gene>
<dbReference type="RefSeq" id="WP_015101307.1">
    <property type="nucleotide sequence ID" value="NC_019673.1"/>
</dbReference>
<dbReference type="KEGG" id="sesp:BN6_39060"/>
<evidence type="ECO:0000259" key="1">
    <source>
        <dbReference type="Pfam" id="PF12697"/>
    </source>
</evidence>
<dbReference type="AlphaFoldDB" id="K0JTS8"/>
<dbReference type="PATRIC" id="fig|1179773.3.peg.3907"/>
<dbReference type="EC" id="3.-.-.-" evidence="2"/>
<keyword evidence="2" id="KW-0378">Hydrolase</keyword>
<dbReference type="Proteomes" id="UP000006281">
    <property type="component" value="Chromosome"/>
</dbReference>
<name>K0JTS8_SACES</name>
<accession>K0JTS8</accession>
<dbReference type="SUPFAM" id="SSF53474">
    <property type="entry name" value="alpha/beta-Hydrolases"/>
    <property type="match status" value="1"/>
</dbReference>
<evidence type="ECO:0000313" key="3">
    <source>
        <dbReference type="Proteomes" id="UP000006281"/>
    </source>
</evidence>
<dbReference type="InterPro" id="IPR029058">
    <property type="entry name" value="AB_hydrolase_fold"/>
</dbReference>
<dbReference type="eggNOG" id="COG2267">
    <property type="taxonomic scope" value="Bacteria"/>
</dbReference>
<dbReference type="PANTHER" id="PTHR43433:SF5">
    <property type="entry name" value="AB HYDROLASE-1 DOMAIN-CONTAINING PROTEIN"/>
    <property type="match status" value="1"/>
</dbReference>
<dbReference type="InterPro" id="IPR050471">
    <property type="entry name" value="AB_hydrolase"/>
</dbReference>
<keyword evidence="3" id="KW-1185">Reference proteome</keyword>
<proteinExistence type="predicted"/>
<dbReference type="PANTHER" id="PTHR43433">
    <property type="entry name" value="HYDROLASE, ALPHA/BETA FOLD FAMILY PROTEIN"/>
    <property type="match status" value="1"/>
</dbReference>
<dbReference type="InterPro" id="IPR000073">
    <property type="entry name" value="AB_hydrolase_1"/>
</dbReference>
<evidence type="ECO:0000313" key="2">
    <source>
        <dbReference type="EMBL" id="CCH31195.1"/>
    </source>
</evidence>
<organism evidence="2 3">
    <name type="scientific">Saccharothrix espanaensis (strain ATCC 51144 / DSM 44229 / JCM 9112 / NBRC 15066 / NRRL 15764)</name>
    <dbReference type="NCBI Taxonomy" id="1179773"/>
    <lineage>
        <taxon>Bacteria</taxon>
        <taxon>Bacillati</taxon>
        <taxon>Actinomycetota</taxon>
        <taxon>Actinomycetes</taxon>
        <taxon>Pseudonocardiales</taxon>
        <taxon>Pseudonocardiaceae</taxon>
        <taxon>Saccharothrix</taxon>
    </lineage>
</organism>
<dbReference type="HOGENOM" id="CLU_020336_43_3_11"/>
<feature type="domain" description="AB hydrolase-1" evidence="1">
    <location>
        <begin position="38"/>
        <end position="249"/>
    </location>
</feature>
<dbReference type="Pfam" id="PF12697">
    <property type="entry name" value="Abhydrolase_6"/>
    <property type="match status" value="1"/>
</dbReference>
<dbReference type="STRING" id="1179773.BN6_39060"/>
<dbReference type="OrthoDB" id="63519at2"/>
<protein>
    <submittedName>
        <fullName evidence="2">Alpha/beta hydrolase fold containing protein</fullName>
        <ecNumber evidence="2">3.-.-.-</ecNumber>
    </submittedName>
</protein>
<reference evidence="2 3" key="1">
    <citation type="journal article" date="2012" name="BMC Genomics">
        <title>Complete genome sequence of Saccharothrix espanaensis DSM 44229T and comparison to the other completely sequenced Pseudonocardiaceae.</title>
        <authorList>
            <person name="Strobel T."/>
            <person name="Al-Dilaimi A."/>
            <person name="Blom J."/>
            <person name="Gessner A."/>
            <person name="Kalinowski J."/>
            <person name="Luzhetska M."/>
            <person name="Puhler A."/>
            <person name="Szczepanowski R."/>
            <person name="Bechthold A."/>
            <person name="Ruckert C."/>
        </authorList>
    </citation>
    <scope>NUCLEOTIDE SEQUENCE [LARGE SCALE GENOMIC DNA]</scope>
    <source>
        <strain evidence="3">ATCC 51144 / DSM 44229 / JCM 9112 / NBRC 15066 / NRRL 15764</strain>
    </source>
</reference>
<dbReference type="Gene3D" id="3.40.50.1820">
    <property type="entry name" value="alpha/beta hydrolase"/>
    <property type="match status" value="1"/>
</dbReference>
<dbReference type="BioCyc" id="SESP1179773:BN6_RS18900-MONOMER"/>
<sequence length="261" mass="28056">MHTVTSKDGTPISVDRFGEGPPLVLIEGALNDLATTVPLGTLLSSRFTVFAYDRRGRGASGDVQPYSVDREIEDLDAVLAETGEPPYVFGNCSGGALVLEAAARGREFAALALYEPPYSLPEDRSLPARYSARLESFIAEGRRGDALELFMKGCADLTDEAVTQVRSSPMWAGLETLAPTLRYDDALMGDCSLPVERLSKVRTPTLVIDGGDSLPWARNGVQALADVLPNGRRHSMPGHTHLLVPDAVAPLLVDFFTGTRV</sequence>